<evidence type="ECO:0000256" key="1">
    <source>
        <dbReference type="ARBA" id="ARBA00004123"/>
    </source>
</evidence>
<proteinExistence type="predicted"/>
<comment type="subcellular location">
    <subcellularLocation>
        <location evidence="1">Nucleus</location>
    </subcellularLocation>
</comment>
<keyword evidence="8" id="KW-1185">Reference proteome</keyword>
<dbReference type="InterPro" id="IPR038217">
    <property type="entry name" value="MRG_C_sf"/>
</dbReference>
<evidence type="ECO:0000313" key="8">
    <source>
        <dbReference type="Proteomes" id="UP001164929"/>
    </source>
</evidence>
<protein>
    <recommendedName>
        <fullName evidence="6">MRG domain-containing protein</fullName>
    </recommendedName>
</protein>
<keyword evidence="2" id="KW-0156">Chromatin regulator</keyword>
<name>A0AAD6WCE1_9ROSI</name>
<dbReference type="EMBL" id="JAQIZT010000002">
    <property type="protein sequence ID" value="KAJ7007177.1"/>
    <property type="molecule type" value="Genomic_DNA"/>
</dbReference>
<dbReference type="PROSITE" id="PS51640">
    <property type="entry name" value="MRG"/>
    <property type="match status" value="1"/>
</dbReference>
<dbReference type="Proteomes" id="UP001164929">
    <property type="component" value="Chromosome 2"/>
</dbReference>
<evidence type="ECO:0000259" key="6">
    <source>
        <dbReference type="Pfam" id="PF05712"/>
    </source>
</evidence>
<evidence type="ECO:0000313" key="7">
    <source>
        <dbReference type="EMBL" id="KAJ7007177.1"/>
    </source>
</evidence>
<dbReference type="Pfam" id="PF05712">
    <property type="entry name" value="MRG"/>
    <property type="match status" value="1"/>
</dbReference>
<dbReference type="GO" id="GO:0000123">
    <property type="term" value="C:histone acetyltransferase complex"/>
    <property type="evidence" value="ECO:0007669"/>
    <property type="project" value="TreeGrafter"/>
</dbReference>
<dbReference type="InterPro" id="IPR026541">
    <property type="entry name" value="MRG_dom"/>
</dbReference>
<dbReference type="GO" id="GO:0005634">
    <property type="term" value="C:nucleus"/>
    <property type="evidence" value="ECO:0007669"/>
    <property type="project" value="UniProtKB-SubCell"/>
</dbReference>
<evidence type="ECO:0000256" key="3">
    <source>
        <dbReference type="ARBA" id="ARBA00023015"/>
    </source>
</evidence>
<dbReference type="PANTHER" id="PTHR10880:SF44">
    <property type="entry name" value="PROTEIN MRG2"/>
    <property type="match status" value="1"/>
</dbReference>
<evidence type="ECO:0000256" key="2">
    <source>
        <dbReference type="ARBA" id="ARBA00022853"/>
    </source>
</evidence>
<organism evidence="7 8">
    <name type="scientific">Populus alba x Populus x berolinensis</name>
    <dbReference type="NCBI Taxonomy" id="444605"/>
    <lineage>
        <taxon>Eukaryota</taxon>
        <taxon>Viridiplantae</taxon>
        <taxon>Streptophyta</taxon>
        <taxon>Embryophyta</taxon>
        <taxon>Tracheophyta</taxon>
        <taxon>Spermatophyta</taxon>
        <taxon>Magnoliopsida</taxon>
        <taxon>eudicotyledons</taxon>
        <taxon>Gunneridae</taxon>
        <taxon>Pentapetalae</taxon>
        <taxon>rosids</taxon>
        <taxon>fabids</taxon>
        <taxon>Malpighiales</taxon>
        <taxon>Salicaceae</taxon>
        <taxon>Saliceae</taxon>
        <taxon>Populus</taxon>
    </lineage>
</organism>
<keyword evidence="5" id="KW-0539">Nucleus</keyword>
<keyword evidence="4" id="KW-0804">Transcription</keyword>
<sequence length="57" mass="6660">MLLYKSERQQYADAIADDVSPSMVYGAEHLLRLFVKLPELLAHTKTKRRHRQSCTEN</sequence>
<dbReference type="GO" id="GO:0006325">
    <property type="term" value="P:chromatin organization"/>
    <property type="evidence" value="ECO:0007669"/>
    <property type="project" value="UniProtKB-KW"/>
</dbReference>
<dbReference type="InterPro" id="IPR008676">
    <property type="entry name" value="MRG"/>
</dbReference>
<feature type="domain" description="MRG" evidence="6">
    <location>
        <begin position="2"/>
        <end position="52"/>
    </location>
</feature>
<keyword evidence="3" id="KW-0805">Transcription regulation</keyword>
<gene>
    <name evidence="7" type="ORF">NC653_006278</name>
</gene>
<evidence type="ECO:0000256" key="4">
    <source>
        <dbReference type="ARBA" id="ARBA00023163"/>
    </source>
</evidence>
<comment type="caution">
    <text evidence="7">The sequence shown here is derived from an EMBL/GenBank/DDBJ whole genome shotgun (WGS) entry which is preliminary data.</text>
</comment>
<evidence type="ECO:0000256" key="5">
    <source>
        <dbReference type="ARBA" id="ARBA00023242"/>
    </source>
</evidence>
<reference evidence="7" key="1">
    <citation type="journal article" date="2023" name="Mol. Ecol. Resour.">
        <title>Chromosome-level genome assembly of a triploid poplar Populus alba 'Berolinensis'.</title>
        <authorList>
            <person name="Chen S."/>
            <person name="Yu Y."/>
            <person name="Wang X."/>
            <person name="Wang S."/>
            <person name="Zhang T."/>
            <person name="Zhou Y."/>
            <person name="He R."/>
            <person name="Meng N."/>
            <person name="Wang Y."/>
            <person name="Liu W."/>
            <person name="Liu Z."/>
            <person name="Liu J."/>
            <person name="Guo Q."/>
            <person name="Huang H."/>
            <person name="Sederoff R.R."/>
            <person name="Wang G."/>
            <person name="Qu G."/>
            <person name="Chen S."/>
        </authorList>
    </citation>
    <scope>NUCLEOTIDE SEQUENCE</scope>
    <source>
        <strain evidence="7">SC-2020</strain>
    </source>
</reference>
<dbReference type="Gene3D" id="1.10.274.30">
    <property type="entry name" value="MRG domain"/>
    <property type="match status" value="1"/>
</dbReference>
<accession>A0AAD6WCE1</accession>
<dbReference type="AlphaFoldDB" id="A0AAD6WCE1"/>
<dbReference type="GO" id="GO:0006355">
    <property type="term" value="P:regulation of DNA-templated transcription"/>
    <property type="evidence" value="ECO:0007669"/>
    <property type="project" value="InterPro"/>
</dbReference>
<dbReference type="PANTHER" id="PTHR10880">
    <property type="entry name" value="MORTALITY FACTOR 4-LIKE PROTEIN"/>
    <property type="match status" value="1"/>
</dbReference>